<keyword evidence="3" id="KW-1185">Reference proteome</keyword>
<evidence type="ECO:0000313" key="3">
    <source>
        <dbReference type="Proteomes" id="UP000604046"/>
    </source>
</evidence>
<feature type="region of interest" description="Disordered" evidence="1">
    <location>
        <begin position="263"/>
        <end position="327"/>
    </location>
</feature>
<gene>
    <name evidence="2" type="ORF">SNAT2548_LOCUS15580</name>
</gene>
<protein>
    <submittedName>
        <fullName evidence="2">Uncharacterized protein</fullName>
    </submittedName>
</protein>
<dbReference type="OrthoDB" id="26525at2759"/>
<reference evidence="2" key="1">
    <citation type="submission" date="2021-02" db="EMBL/GenBank/DDBJ databases">
        <authorList>
            <person name="Dougan E. K."/>
            <person name="Rhodes N."/>
            <person name="Thang M."/>
            <person name="Chan C."/>
        </authorList>
    </citation>
    <scope>NUCLEOTIDE SEQUENCE</scope>
</reference>
<dbReference type="AlphaFoldDB" id="A0A812NN06"/>
<feature type="region of interest" description="Disordered" evidence="1">
    <location>
        <begin position="158"/>
        <end position="202"/>
    </location>
</feature>
<evidence type="ECO:0000313" key="2">
    <source>
        <dbReference type="EMBL" id="CAE7295880.1"/>
    </source>
</evidence>
<feature type="compositionally biased region" description="Basic and acidic residues" evidence="1">
    <location>
        <begin position="299"/>
        <end position="308"/>
    </location>
</feature>
<dbReference type="Proteomes" id="UP000604046">
    <property type="component" value="Unassembled WGS sequence"/>
</dbReference>
<organism evidence="2 3">
    <name type="scientific">Symbiodinium natans</name>
    <dbReference type="NCBI Taxonomy" id="878477"/>
    <lineage>
        <taxon>Eukaryota</taxon>
        <taxon>Sar</taxon>
        <taxon>Alveolata</taxon>
        <taxon>Dinophyceae</taxon>
        <taxon>Suessiales</taxon>
        <taxon>Symbiodiniaceae</taxon>
        <taxon>Symbiodinium</taxon>
    </lineage>
</organism>
<proteinExistence type="predicted"/>
<feature type="region of interest" description="Disordered" evidence="1">
    <location>
        <begin position="513"/>
        <end position="536"/>
    </location>
</feature>
<name>A0A812NN06_9DINO</name>
<evidence type="ECO:0000256" key="1">
    <source>
        <dbReference type="SAM" id="MobiDB-lite"/>
    </source>
</evidence>
<comment type="caution">
    <text evidence="2">The sequence shown here is derived from an EMBL/GenBank/DDBJ whole genome shotgun (WGS) entry which is preliminary data.</text>
</comment>
<accession>A0A812NN06</accession>
<feature type="compositionally biased region" description="Gly residues" evidence="1">
    <location>
        <begin position="217"/>
        <end position="226"/>
    </location>
</feature>
<feature type="compositionally biased region" description="Polar residues" evidence="1">
    <location>
        <begin position="515"/>
        <end position="526"/>
    </location>
</feature>
<sequence>MKERKRIAGLVLRSWPAAIHVPNTSAVATEKRRHEIREQMEEGFLRRLGRPKLKAPESRRFKVIFESLDELLLRDFPLAGEATCKALFCSAEEFPDRSQGLGSLLRGHSTLESNIRTHELAAALLSSLSELHAQLVSLKAAESEDLTEWTQWHTPVMKRRAARMSDSGPGGRDADPPDTLADSAPEPVPQPISQVQADQEPSRPVRLPNIVSAQCSGGSGGSGSSGGSETLELKIEKIEKIERLAVRRAAIAVVAADFGKELPAIQAGPGTSGSGRARAPRAPTSNAADLPQTSAPNERPQKRPEPQKRPQKSGSFRSLAKAPPISATDIHTSNLNANAVILQGPSKLPPTVAPLKLPARIARHEGEDISPQKLLLEASPLSLRKTGSDEPLKSLKKPKECEKRSLEPLDPLVEPMDTVRELMRIASTFKEPEIDSVDFTAPRKKRSWKRGRLGGLRGLISDGPSISGFSETVESFGSLGCAVEWMLPPVLAPSLSRKAGIFNSPADIGARLKTRNGQGRSRQSAASIPIDTGTSLPALC</sequence>
<dbReference type="EMBL" id="CAJNDS010002002">
    <property type="protein sequence ID" value="CAE7295880.1"/>
    <property type="molecule type" value="Genomic_DNA"/>
</dbReference>
<feature type="compositionally biased region" description="Polar residues" evidence="1">
    <location>
        <begin position="283"/>
        <end position="296"/>
    </location>
</feature>
<feature type="region of interest" description="Disordered" evidence="1">
    <location>
        <begin position="210"/>
        <end position="229"/>
    </location>
</feature>